<keyword evidence="2" id="KW-1185">Reference proteome</keyword>
<proteinExistence type="predicted"/>
<dbReference type="AlphaFoldDB" id="A0A8X7BZP6"/>
<comment type="caution">
    <text evidence="1">The sequence shown here is derived from an EMBL/GenBank/DDBJ whole genome shotgun (WGS) entry which is preliminary data.</text>
</comment>
<accession>A0A8X7BZP6</accession>
<protein>
    <submittedName>
        <fullName evidence="1">Uncharacterized protein</fullName>
    </submittedName>
</protein>
<name>A0A8X7BZP6_9ARAC</name>
<organism evidence="1 2">
    <name type="scientific">Trichonephila inaurata madagascariensis</name>
    <dbReference type="NCBI Taxonomy" id="2747483"/>
    <lineage>
        <taxon>Eukaryota</taxon>
        <taxon>Metazoa</taxon>
        <taxon>Ecdysozoa</taxon>
        <taxon>Arthropoda</taxon>
        <taxon>Chelicerata</taxon>
        <taxon>Arachnida</taxon>
        <taxon>Araneae</taxon>
        <taxon>Araneomorphae</taxon>
        <taxon>Entelegynae</taxon>
        <taxon>Araneoidea</taxon>
        <taxon>Nephilidae</taxon>
        <taxon>Trichonephila</taxon>
        <taxon>Trichonephila inaurata</taxon>
    </lineage>
</organism>
<reference evidence="1" key="1">
    <citation type="submission" date="2020-08" db="EMBL/GenBank/DDBJ databases">
        <title>Multicomponent nature underlies the extraordinary mechanical properties of spider dragline silk.</title>
        <authorList>
            <person name="Kono N."/>
            <person name="Nakamura H."/>
            <person name="Mori M."/>
            <person name="Yoshida Y."/>
            <person name="Ohtoshi R."/>
            <person name="Malay A.D."/>
            <person name="Moran D.A.P."/>
            <person name="Tomita M."/>
            <person name="Numata K."/>
            <person name="Arakawa K."/>
        </authorList>
    </citation>
    <scope>NUCLEOTIDE SEQUENCE</scope>
</reference>
<sequence>MLLKKRKHYSIKDNKFGKTPILFDSTANRTVDETGSKTVYVLSAEFERTSFASVLGCAENDGRLKLMTIFKTKTMPKGYFTNNIIISVNENDGYAKNLG</sequence>
<gene>
    <name evidence="1" type="ORF">TNIN_150371</name>
</gene>
<dbReference type="EMBL" id="BMAV01006543">
    <property type="protein sequence ID" value="GFY48587.1"/>
    <property type="molecule type" value="Genomic_DNA"/>
</dbReference>
<dbReference type="OrthoDB" id="10693914at2759"/>
<dbReference type="Proteomes" id="UP000886998">
    <property type="component" value="Unassembled WGS sequence"/>
</dbReference>
<evidence type="ECO:0000313" key="1">
    <source>
        <dbReference type="EMBL" id="GFY48587.1"/>
    </source>
</evidence>
<evidence type="ECO:0000313" key="2">
    <source>
        <dbReference type="Proteomes" id="UP000886998"/>
    </source>
</evidence>